<dbReference type="RefSeq" id="XP_034009931.1">
    <property type="nucleotide sequence ID" value="XM_034158275.1"/>
</dbReference>
<feature type="domain" description="Mitochondrial adapter protein MCP1 transmembrane" evidence="2">
    <location>
        <begin position="180"/>
        <end position="277"/>
    </location>
</feature>
<dbReference type="AlphaFoldDB" id="A0A642UDY6"/>
<evidence type="ECO:0000259" key="2">
    <source>
        <dbReference type="Pfam" id="PF07950"/>
    </source>
</evidence>
<evidence type="ECO:0000256" key="1">
    <source>
        <dbReference type="SAM" id="Phobius"/>
    </source>
</evidence>
<comment type="caution">
    <text evidence="3">The sequence shown here is derived from an EMBL/GenBank/DDBJ whole genome shotgun (WGS) entry which is preliminary data.</text>
</comment>
<dbReference type="Proteomes" id="UP000449547">
    <property type="component" value="Unassembled WGS sequence"/>
</dbReference>
<dbReference type="Pfam" id="PF07950">
    <property type="entry name" value="MCP1_TM"/>
    <property type="match status" value="2"/>
</dbReference>
<reference evidence="3 4" key="1">
    <citation type="submission" date="2019-07" db="EMBL/GenBank/DDBJ databases">
        <title>Genome assembly of two rare yeast pathogens: Diutina rugosa and Trichomonascus ciferrii.</title>
        <authorList>
            <person name="Mixao V."/>
            <person name="Saus E."/>
            <person name="Hansen A."/>
            <person name="Lass-Flor C."/>
            <person name="Gabaldon T."/>
        </authorList>
    </citation>
    <scope>NUCLEOTIDE SEQUENCE [LARGE SCALE GENOMIC DNA]</scope>
    <source>
        <strain evidence="3 4">CBS 613</strain>
    </source>
</reference>
<dbReference type="GO" id="GO:0007005">
    <property type="term" value="P:mitochondrion organization"/>
    <property type="evidence" value="ECO:0007669"/>
    <property type="project" value="TreeGrafter"/>
</dbReference>
<dbReference type="PANTHER" id="PTHR38409">
    <property type="entry name" value="MDM10-COMPLEMENTING PROTEIN 1"/>
    <property type="match status" value="1"/>
</dbReference>
<keyword evidence="1" id="KW-0472">Membrane</keyword>
<keyword evidence="4" id="KW-1185">Reference proteome</keyword>
<proteinExistence type="predicted"/>
<dbReference type="GO" id="GO:0055088">
    <property type="term" value="P:lipid homeostasis"/>
    <property type="evidence" value="ECO:0007669"/>
    <property type="project" value="InterPro"/>
</dbReference>
<organism evidence="3 4">
    <name type="scientific">Diutina rugosa</name>
    <name type="common">Yeast</name>
    <name type="synonym">Candida rugosa</name>
    <dbReference type="NCBI Taxonomy" id="5481"/>
    <lineage>
        <taxon>Eukaryota</taxon>
        <taxon>Fungi</taxon>
        <taxon>Dikarya</taxon>
        <taxon>Ascomycota</taxon>
        <taxon>Saccharomycotina</taxon>
        <taxon>Pichiomycetes</taxon>
        <taxon>Debaryomycetaceae</taxon>
        <taxon>Diutina</taxon>
    </lineage>
</organism>
<feature type="transmembrane region" description="Helical" evidence="1">
    <location>
        <begin position="164"/>
        <end position="187"/>
    </location>
</feature>
<feature type="transmembrane region" description="Helical" evidence="1">
    <location>
        <begin position="227"/>
        <end position="247"/>
    </location>
</feature>
<evidence type="ECO:0000313" key="4">
    <source>
        <dbReference type="Proteomes" id="UP000449547"/>
    </source>
</evidence>
<dbReference type="GO" id="GO:0005741">
    <property type="term" value="C:mitochondrial outer membrane"/>
    <property type="evidence" value="ECO:0007669"/>
    <property type="project" value="TreeGrafter"/>
</dbReference>
<name>A0A642UDY6_DIURU</name>
<dbReference type="VEuPathDB" id="FungiDB:DIURU_005307"/>
<keyword evidence="1" id="KW-1133">Transmembrane helix</keyword>
<dbReference type="EMBL" id="SWFT01000158">
    <property type="protein sequence ID" value="KAA8897330.1"/>
    <property type="molecule type" value="Genomic_DNA"/>
</dbReference>
<protein>
    <recommendedName>
        <fullName evidence="2">Mitochondrial adapter protein MCP1 transmembrane domain-containing protein</fullName>
    </recommendedName>
</protein>
<feature type="transmembrane region" description="Helical" evidence="1">
    <location>
        <begin position="43"/>
        <end position="62"/>
    </location>
</feature>
<dbReference type="InterPro" id="IPR039960">
    <property type="entry name" value="MCP1"/>
</dbReference>
<evidence type="ECO:0000313" key="3">
    <source>
        <dbReference type="EMBL" id="KAA8897330.1"/>
    </source>
</evidence>
<dbReference type="InterPro" id="IPR012472">
    <property type="entry name" value="MCP1_TM"/>
</dbReference>
<dbReference type="OMA" id="HLLIMKW"/>
<dbReference type="PANTHER" id="PTHR38409:SF1">
    <property type="entry name" value="MITOCHONDRIAL ADAPTER PROTEIN MCP1"/>
    <property type="match status" value="1"/>
</dbReference>
<keyword evidence="1" id="KW-0812">Transmembrane</keyword>
<dbReference type="OrthoDB" id="10259513at2759"/>
<feature type="domain" description="Mitochondrial adapter protein MCP1 transmembrane" evidence="2">
    <location>
        <begin position="50"/>
        <end position="122"/>
    </location>
</feature>
<feature type="transmembrane region" description="Helical" evidence="1">
    <location>
        <begin position="259"/>
        <end position="277"/>
    </location>
</feature>
<sequence>MTELTPVAPFPVDIESEPKQAAQHNTKDKLRKVLTPLAAVQKYSAYTFGVFLGIHACSVIVVPSLPEFVASPQAKQEVFEMARAVYHHIPGYEAIGVVGAALVHVISGVAIRIIRQQFKRKKAHPQPRHPSPDVVKDETSGDIGLGGLTALLGMGYRRSIISRYVPGLSPLAFSGYVLLPLALYHVAKFRLLPASVDGDSALVSLDYISYYLNVSRWGKWGNTINTWLLLALVWTMAYHSVSGWLRFNHKYSLSWKKAGYAVIGTVTTLAAVAVMGFKDRFHLLDKAGFMARSFTKYAKAALW</sequence>
<gene>
    <name evidence="3" type="ORF">DIURU_005307</name>
</gene>
<accession>A0A642UDY6</accession>
<dbReference type="GeneID" id="54783958"/>
<feature type="transmembrane region" description="Helical" evidence="1">
    <location>
        <begin position="94"/>
        <end position="114"/>
    </location>
</feature>